<dbReference type="AlphaFoldDB" id="A0AAV5CSG5"/>
<evidence type="ECO:0000313" key="4">
    <source>
        <dbReference type="Proteomes" id="UP001054889"/>
    </source>
</evidence>
<gene>
    <name evidence="3" type="primary">ga18286</name>
    <name evidence="3" type="ORF">PR202_ga18286</name>
</gene>
<dbReference type="Proteomes" id="UP001054889">
    <property type="component" value="Unassembled WGS sequence"/>
</dbReference>
<proteinExistence type="predicted"/>
<feature type="domain" description="PIR2-like helical" evidence="2">
    <location>
        <begin position="62"/>
        <end position="154"/>
    </location>
</feature>
<comment type="caution">
    <text evidence="3">The sequence shown here is derived from an EMBL/GenBank/DDBJ whole genome shotgun (WGS) entry which is preliminary data.</text>
</comment>
<accession>A0AAV5CSG5</accession>
<evidence type="ECO:0000313" key="3">
    <source>
        <dbReference type="EMBL" id="GJN01051.1"/>
    </source>
</evidence>
<organism evidence="3 4">
    <name type="scientific">Eleusine coracana subsp. coracana</name>
    <dbReference type="NCBI Taxonomy" id="191504"/>
    <lineage>
        <taxon>Eukaryota</taxon>
        <taxon>Viridiplantae</taxon>
        <taxon>Streptophyta</taxon>
        <taxon>Embryophyta</taxon>
        <taxon>Tracheophyta</taxon>
        <taxon>Spermatophyta</taxon>
        <taxon>Magnoliopsida</taxon>
        <taxon>Liliopsida</taxon>
        <taxon>Poales</taxon>
        <taxon>Poaceae</taxon>
        <taxon>PACMAD clade</taxon>
        <taxon>Chloridoideae</taxon>
        <taxon>Cynodonteae</taxon>
        <taxon>Eleusininae</taxon>
        <taxon>Eleusine</taxon>
    </lineage>
</organism>
<name>A0AAV5CSG5_ELECO</name>
<reference evidence="3" key="1">
    <citation type="journal article" date="2018" name="DNA Res.">
        <title>Multiple hybrid de novo genome assembly of finger millet, an orphan allotetraploid crop.</title>
        <authorList>
            <person name="Hatakeyama M."/>
            <person name="Aluri S."/>
            <person name="Balachadran M.T."/>
            <person name="Sivarajan S.R."/>
            <person name="Patrignani A."/>
            <person name="Gruter S."/>
            <person name="Poveda L."/>
            <person name="Shimizu-Inatsugi R."/>
            <person name="Baeten J."/>
            <person name="Francoijs K.J."/>
            <person name="Nataraja K.N."/>
            <person name="Reddy Y.A.N."/>
            <person name="Phadnis S."/>
            <person name="Ravikumar R.L."/>
            <person name="Schlapbach R."/>
            <person name="Sreeman S.M."/>
            <person name="Shimizu K.K."/>
        </authorList>
    </citation>
    <scope>NUCLEOTIDE SEQUENCE</scope>
</reference>
<feature type="region of interest" description="Disordered" evidence="1">
    <location>
        <begin position="92"/>
        <end position="112"/>
    </location>
</feature>
<dbReference type="InterPro" id="IPR046527">
    <property type="entry name" value="PIR2-like_helical"/>
</dbReference>
<feature type="region of interest" description="Disordered" evidence="1">
    <location>
        <begin position="1"/>
        <end position="23"/>
    </location>
</feature>
<reference evidence="3" key="2">
    <citation type="submission" date="2021-12" db="EMBL/GenBank/DDBJ databases">
        <title>Resequencing data analysis of finger millet.</title>
        <authorList>
            <person name="Hatakeyama M."/>
            <person name="Aluri S."/>
            <person name="Balachadran M.T."/>
            <person name="Sivarajan S.R."/>
            <person name="Poveda L."/>
            <person name="Shimizu-Inatsugi R."/>
            <person name="Schlapbach R."/>
            <person name="Sreeman S.M."/>
            <person name="Shimizu K.K."/>
        </authorList>
    </citation>
    <scope>NUCLEOTIDE SEQUENCE</scope>
</reference>
<sequence length="187" mass="20294">MQPSSPHLDGGGGSPTPATRVYGPRDVEDDFLIEVVRDAFKPVLAKIRKIHEQVDIAAHHRNNGFCFGLLDPISNIIVNSAIAAAAADFPSSSRAEGSRRGDAKKQDDDDDDMAMRSLNGLATFLTYLFPYLPDEEAMGYLDAANADLVVACLLVIRRRGMREFDHCSRAAAAAFETVLRCAAAARE</sequence>
<dbReference type="EMBL" id="BQKI01000008">
    <property type="protein sequence ID" value="GJN01051.1"/>
    <property type="molecule type" value="Genomic_DNA"/>
</dbReference>
<protein>
    <recommendedName>
        <fullName evidence="2">PIR2-like helical domain-containing protein</fullName>
    </recommendedName>
</protein>
<dbReference type="Pfam" id="PF20235">
    <property type="entry name" value="PIR2-like_helical"/>
    <property type="match status" value="1"/>
</dbReference>
<evidence type="ECO:0000256" key="1">
    <source>
        <dbReference type="SAM" id="MobiDB-lite"/>
    </source>
</evidence>
<keyword evidence="4" id="KW-1185">Reference proteome</keyword>
<feature type="compositionally biased region" description="Basic and acidic residues" evidence="1">
    <location>
        <begin position="96"/>
        <end position="107"/>
    </location>
</feature>
<evidence type="ECO:0000259" key="2">
    <source>
        <dbReference type="Pfam" id="PF20235"/>
    </source>
</evidence>
<dbReference type="PANTHER" id="PTHR33120">
    <property type="entry name" value="EXPRESSED PROTEIN-RELATED"/>
    <property type="match status" value="1"/>
</dbReference>
<dbReference type="PANTHER" id="PTHR33120:SF57">
    <property type="entry name" value="PIR2-LIKE HELICAL DOMAIN-CONTAINING PROTEIN"/>
    <property type="match status" value="1"/>
</dbReference>